<accession>M1YRB6</accession>
<feature type="coiled-coil region" evidence="1">
    <location>
        <begin position="607"/>
        <end position="665"/>
    </location>
</feature>
<dbReference type="RefSeq" id="WP_005582762.1">
    <property type="nucleotide sequence ID" value="NZ_LT669839.1"/>
</dbReference>
<feature type="coiled-coil region" evidence="1">
    <location>
        <begin position="206"/>
        <end position="236"/>
    </location>
</feature>
<evidence type="ECO:0000256" key="2">
    <source>
        <dbReference type="SAM" id="Phobius"/>
    </source>
</evidence>
<dbReference type="GO" id="GO:0006302">
    <property type="term" value="P:double-strand break repair"/>
    <property type="evidence" value="ECO:0007669"/>
    <property type="project" value="InterPro"/>
</dbReference>
<protein>
    <recommendedName>
        <fullName evidence="3">Rad50/SbcC-type AAA domain-containing protein</fullName>
    </recommendedName>
</protein>
<dbReference type="PANTHER" id="PTHR41259">
    <property type="entry name" value="DOUBLE-STRAND BREAK REPAIR RAD50 ATPASE, PUTATIVE-RELATED"/>
    <property type="match status" value="1"/>
</dbReference>
<dbReference type="SUPFAM" id="SSF52540">
    <property type="entry name" value="P-loop containing nucleoside triphosphate hydrolases"/>
    <property type="match status" value="2"/>
</dbReference>
<name>M1YRB6_9FIRM</name>
<evidence type="ECO:0000259" key="3">
    <source>
        <dbReference type="Pfam" id="PF13476"/>
    </source>
</evidence>
<keyword evidence="1" id="KW-0175">Coiled coil</keyword>
<dbReference type="Gene3D" id="3.40.50.300">
    <property type="entry name" value="P-loop containing nucleotide triphosphate hydrolases"/>
    <property type="match status" value="2"/>
</dbReference>
<dbReference type="HOGENOM" id="CLU_018670_0_0_9"/>
<dbReference type="InterPro" id="IPR027417">
    <property type="entry name" value="P-loop_NTPase"/>
</dbReference>
<feature type="coiled-coil region" evidence="1">
    <location>
        <begin position="498"/>
        <end position="525"/>
    </location>
</feature>
<evidence type="ECO:0000313" key="5">
    <source>
        <dbReference type="Proteomes" id="UP000245423"/>
    </source>
</evidence>
<dbReference type="Pfam" id="PF13476">
    <property type="entry name" value="AAA_23"/>
    <property type="match status" value="1"/>
</dbReference>
<dbReference type="AlphaFoldDB" id="M1YRB6"/>
<dbReference type="OrthoDB" id="9764467at2"/>
<dbReference type="InterPro" id="IPR038729">
    <property type="entry name" value="Rad50/SbcC_AAA"/>
</dbReference>
<keyword evidence="2" id="KW-1133">Transmembrane helix</keyword>
<organism evidence="4 5">
    <name type="scientific">[Clostridium] ultunense Esp</name>
    <dbReference type="NCBI Taxonomy" id="1288971"/>
    <lineage>
        <taxon>Bacteria</taxon>
        <taxon>Bacillati</taxon>
        <taxon>Bacillota</taxon>
        <taxon>Tissierellia</taxon>
        <taxon>Tissierellales</taxon>
        <taxon>Tepidimicrobiaceae</taxon>
        <taxon>Schnuerera</taxon>
    </lineage>
</organism>
<dbReference type="GO" id="GO:0016887">
    <property type="term" value="F:ATP hydrolysis activity"/>
    <property type="evidence" value="ECO:0007669"/>
    <property type="project" value="InterPro"/>
</dbReference>
<dbReference type="PANTHER" id="PTHR41259:SF1">
    <property type="entry name" value="DOUBLE-STRAND BREAK REPAIR RAD50 ATPASE, PUTATIVE-RELATED"/>
    <property type="match status" value="1"/>
</dbReference>
<proteinExistence type="predicted"/>
<evidence type="ECO:0000313" key="4">
    <source>
        <dbReference type="EMBL" id="SHD77890.1"/>
    </source>
</evidence>
<keyword evidence="5" id="KW-1185">Reference proteome</keyword>
<feature type="coiled-coil region" evidence="1">
    <location>
        <begin position="352"/>
        <end position="391"/>
    </location>
</feature>
<gene>
    <name evidence="4" type="ORF">CUESP1_2544</name>
</gene>
<keyword evidence="2" id="KW-0812">Transmembrane</keyword>
<feature type="transmembrane region" description="Helical" evidence="2">
    <location>
        <begin position="394"/>
        <end position="425"/>
    </location>
</feature>
<reference evidence="4 5" key="1">
    <citation type="submission" date="2016-11" db="EMBL/GenBank/DDBJ databases">
        <authorList>
            <person name="Manzoor S."/>
        </authorList>
    </citation>
    <scope>NUCLEOTIDE SEQUENCE [LARGE SCALE GENOMIC DNA]</scope>
    <source>
        <strain evidence="4">Clostridium ultunense strain Esp</strain>
    </source>
</reference>
<feature type="domain" description="Rad50/SbcC-type AAA" evidence="3">
    <location>
        <begin position="6"/>
        <end position="257"/>
    </location>
</feature>
<sequence>MILKELNLISFGKFQNKRLNLVEGLNIFYGENESGKTTIHNFIDGMFYGFLKPYATKRYYLEEYEKYRPWNGNQYVGILKFIKNGKIYRIERDFDRGEVKVYDEVTGKDITDEIDNGDKVKVHLPGLYFFDFNTTVYKNTISIKQLGNRIDSTLSTEVKDRLANISTSLDDEISVKQAISHLEKELDKIGTDRAYTKPYGRSLVRLDELKEKRKLALEKQKEYNKLIEEFNILREKIEHEGKEIYELKTQLEKAEMLAKKKIYEDALALKEEIKLLDGKIENLKPYSNLSFDDYTKSLRLDNDKESLNREIGELSFKICSLEYKLKEKELERDGEFIDGIRVEELFNDMNTYNEMEEEKNHLILDNQQNRLETLNGELKNLKDRTNKSKVKGNIFIFLSIASLGLALINPLLVILALPFAGLFFASKKSRKELFKELEDLNKNIEKMILEEDGRKDRINKIEKHQSEIILKYNCSTKLELNRLYEDIRLKQINQSQRLETIKLLKAKLKETKSVLEAKEKEKKEKVYQFESILYKNNSSTLEEFKKGLDKNQNYKNLLIDRKGKIEVIDRILGNTTLEELKNQLSIYNDEYFQDIDQLDLYIIKDEIKSKEENLSTTKDTCSRLEERINNLNKEVELLIDIEEEISRVEDKIQHFENRIKSIEIAKSTIEDISQEIHSQFAPKINKEVSNLINLISGGKYEQVKINEDLNITIENPSTKEIIDIDSLSGGTIDQLYFALRFSIISSMKGDNLPLILDDCFIQYDGDRLENILSFLGDMSNEKQILLFTCHHREKEILDRLGLKYNLVNLS</sequence>
<dbReference type="EMBL" id="LT669839">
    <property type="protein sequence ID" value="SHD77890.1"/>
    <property type="molecule type" value="Genomic_DNA"/>
</dbReference>
<keyword evidence="2" id="KW-0472">Membrane</keyword>
<evidence type="ECO:0000256" key="1">
    <source>
        <dbReference type="SAM" id="Coils"/>
    </source>
</evidence>
<dbReference type="Proteomes" id="UP000245423">
    <property type="component" value="Chromosome 1"/>
</dbReference>